<dbReference type="AlphaFoldDB" id="D4D4Y4"/>
<evidence type="ECO:0000313" key="3">
    <source>
        <dbReference type="Proteomes" id="UP000008383"/>
    </source>
</evidence>
<keyword evidence="1" id="KW-0472">Membrane</keyword>
<dbReference type="Proteomes" id="UP000008383">
    <property type="component" value="Unassembled WGS sequence"/>
</dbReference>
<sequence length="227" mass="25375">MVVVDTYTVSGEMGRDIKHHHQHQSTIKAGSYTSYTVEVPSESSGCSQLVDSTAILPAQWPTYLPSHPAQGWKCKSSLLLQQLRLLLLLLLLPVSLSPLATTTRSNVRVLSIHPPIHACTIHAHIQIIKSKEDSRKKQRWGSTYLLVSAYARKVGKTFFSFFSPPSLISGGNDSFFFFFFLFRFALFASLFFAFEISLLVETADKAERPYSAGGISYQKVNGWLLVN</sequence>
<keyword evidence="3" id="KW-1185">Reference proteome</keyword>
<proteinExistence type="predicted"/>
<keyword evidence="1" id="KW-1133">Transmembrane helix</keyword>
<dbReference type="HOGENOM" id="CLU_1220458_0_0_1"/>
<dbReference type="GeneID" id="9582265"/>
<accession>D4D4Y4</accession>
<dbReference type="KEGG" id="tve:TRV_02152"/>
<gene>
    <name evidence="2" type="ORF">TRV_02152</name>
</gene>
<comment type="caution">
    <text evidence="2">The sequence shown here is derived from an EMBL/GenBank/DDBJ whole genome shotgun (WGS) entry which is preliminary data.</text>
</comment>
<evidence type="ECO:0000313" key="2">
    <source>
        <dbReference type="EMBL" id="EFE43100.1"/>
    </source>
</evidence>
<keyword evidence="1" id="KW-0812">Transmembrane</keyword>
<dbReference type="EMBL" id="ACYE01000114">
    <property type="protein sequence ID" value="EFE43100.1"/>
    <property type="molecule type" value="Genomic_DNA"/>
</dbReference>
<dbReference type="RefSeq" id="XP_003023718.1">
    <property type="nucleotide sequence ID" value="XM_003023672.1"/>
</dbReference>
<name>D4D4Y4_TRIVH</name>
<evidence type="ECO:0000256" key="1">
    <source>
        <dbReference type="SAM" id="Phobius"/>
    </source>
</evidence>
<organism evidence="2 3">
    <name type="scientific">Trichophyton verrucosum (strain HKI 0517)</name>
    <dbReference type="NCBI Taxonomy" id="663202"/>
    <lineage>
        <taxon>Eukaryota</taxon>
        <taxon>Fungi</taxon>
        <taxon>Dikarya</taxon>
        <taxon>Ascomycota</taxon>
        <taxon>Pezizomycotina</taxon>
        <taxon>Eurotiomycetes</taxon>
        <taxon>Eurotiomycetidae</taxon>
        <taxon>Onygenales</taxon>
        <taxon>Arthrodermataceae</taxon>
        <taxon>Trichophyton</taxon>
    </lineage>
</organism>
<protein>
    <submittedName>
        <fullName evidence="2">Uncharacterized protein</fullName>
    </submittedName>
</protein>
<feature type="transmembrane region" description="Helical" evidence="1">
    <location>
        <begin position="175"/>
        <end position="200"/>
    </location>
</feature>
<reference evidence="3" key="1">
    <citation type="journal article" date="2011" name="Genome Biol.">
        <title>Comparative and functional genomics provide insights into the pathogenicity of dermatophytic fungi.</title>
        <authorList>
            <person name="Burmester A."/>
            <person name="Shelest E."/>
            <person name="Gloeckner G."/>
            <person name="Heddergott C."/>
            <person name="Schindler S."/>
            <person name="Staib P."/>
            <person name="Heidel A."/>
            <person name="Felder M."/>
            <person name="Petzold A."/>
            <person name="Szafranski K."/>
            <person name="Feuermann M."/>
            <person name="Pedruzzi I."/>
            <person name="Priebe S."/>
            <person name="Groth M."/>
            <person name="Winkler R."/>
            <person name="Li W."/>
            <person name="Kniemeyer O."/>
            <person name="Schroeckh V."/>
            <person name="Hertweck C."/>
            <person name="Hube B."/>
            <person name="White T.C."/>
            <person name="Platzer M."/>
            <person name="Guthke R."/>
            <person name="Heitman J."/>
            <person name="Woestemeyer J."/>
            <person name="Zipfel P.F."/>
            <person name="Monod M."/>
            <person name="Brakhage A.A."/>
        </authorList>
    </citation>
    <scope>NUCLEOTIDE SEQUENCE [LARGE SCALE GENOMIC DNA]</scope>
    <source>
        <strain evidence="3">HKI 0517</strain>
    </source>
</reference>